<evidence type="ECO:0000313" key="2">
    <source>
        <dbReference type="Proteomes" id="UP000215289"/>
    </source>
</evidence>
<dbReference type="OrthoDB" id="4510502at2759"/>
<name>A0A229WV83_9EURO</name>
<reference evidence="1 2" key="1">
    <citation type="submission" date="2018-08" db="EMBL/GenBank/DDBJ databases">
        <title>Draft genome sequences of two Aspergillus turcosus clinical strains isolated from bronchoalveolar lavage fluid: one azole-susceptible and the other azole-resistant.</title>
        <authorList>
            <person name="Parent-Michaud M."/>
            <person name="Dufresne P.J."/>
            <person name="Fournier E."/>
            <person name="Martineau C."/>
            <person name="Moreira S."/>
            <person name="Perkins V."/>
            <person name="De Repentigny L."/>
            <person name="Dufresne S.F."/>
        </authorList>
    </citation>
    <scope>NUCLEOTIDE SEQUENCE [LARGE SCALE GENOMIC DNA]</scope>
    <source>
        <strain evidence="1">HMR AF 1038</strain>
    </source>
</reference>
<proteinExistence type="predicted"/>
<comment type="caution">
    <text evidence="1">The sequence shown here is derived from an EMBL/GenBank/DDBJ whole genome shotgun (WGS) entry which is preliminary data.</text>
</comment>
<keyword evidence="2" id="KW-1185">Reference proteome</keyword>
<accession>A0A229WV83</accession>
<protein>
    <submittedName>
        <fullName evidence="1">Uncharacterized protein</fullName>
    </submittedName>
</protein>
<dbReference type="AlphaFoldDB" id="A0A229WV83"/>
<dbReference type="EMBL" id="NIDN02000431">
    <property type="protein sequence ID" value="RLL93048.1"/>
    <property type="molecule type" value="Genomic_DNA"/>
</dbReference>
<evidence type="ECO:0000313" key="1">
    <source>
        <dbReference type="EMBL" id="RLL93048.1"/>
    </source>
</evidence>
<dbReference type="Proteomes" id="UP000215289">
    <property type="component" value="Unassembled WGS sequence"/>
</dbReference>
<organism evidence="1 2">
    <name type="scientific">Aspergillus turcosus</name>
    <dbReference type="NCBI Taxonomy" id="1245748"/>
    <lineage>
        <taxon>Eukaryota</taxon>
        <taxon>Fungi</taxon>
        <taxon>Dikarya</taxon>
        <taxon>Ascomycota</taxon>
        <taxon>Pezizomycotina</taxon>
        <taxon>Eurotiomycetes</taxon>
        <taxon>Eurotiomycetidae</taxon>
        <taxon>Eurotiales</taxon>
        <taxon>Aspergillaceae</taxon>
        <taxon>Aspergillus</taxon>
        <taxon>Aspergillus subgen. Fumigati</taxon>
    </lineage>
</organism>
<gene>
    <name evidence="1" type="ORF">CFD26_101519</name>
</gene>
<sequence length="113" mass="12646">MCRLLQRFGLTRRPSLASINSLSVGQAMLLRTLLLALVSCTRHSHVYRVSAATQMEILALIDQLKRRIHEANAIALFAAFGLPHNANMTRLAALDLISPQDSTHWYLRDPITP</sequence>